<evidence type="ECO:0000313" key="5">
    <source>
        <dbReference type="EMBL" id="CAE0783076.1"/>
    </source>
</evidence>
<dbReference type="CDD" id="cd00353">
    <property type="entry name" value="Ribosomal_S15p_S13e"/>
    <property type="match status" value="1"/>
</dbReference>
<dbReference type="GO" id="GO:0006412">
    <property type="term" value="P:translation"/>
    <property type="evidence" value="ECO:0007669"/>
    <property type="project" value="InterPro"/>
</dbReference>
<dbReference type="Gene3D" id="1.10.287.10">
    <property type="entry name" value="S15/NS1, RNA-binding"/>
    <property type="match status" value="1"/>
</dbReference>
<dbReference type="SMART" id="SM01387">
    <property type="entry name" value="Ribosomal_S15"/>
    <property type="match status" value="1"/>
</dbReference>
<evidence type="ECO:0000256" key="2">
    <source>
        <dbReference type="ARBA" id="ARBA00022980"/>
    </source>
</evidence>
<gene>
    <name evidence="5" type="ORF">PCAR00345_LOCUS35779</name>
</gene>
<accession>A0A7S4FAB7</accession>
<dbReference type="SUPFAM" id="SSF47060">
    <property type="entry name" value="S15/NS1 RNA-binding domain"/>
    <property type="match status" value="1"/>
</dbReference>
<comment type="similarity">
    <text evidence="1 4">Belongs to the universal ribosomal protein uS15 family.</text>
</comment>
<dbReference type="InterPro" id="IPR005290">
    <property type="entry name" value="Ribosomal_uS15_bac-type"/>
</dbReference>
<evidence type="ECO:0000256" key="4">
    <source>
        <dbReference type="RuleBase" id="RU003919"/>
    </source>
</evidence>
<organism evidence="5">
    <name type="scientific">Chrysotila carterae</name>
    <name type="common">Marine alga</name>
    <name type="synonym">Syracosphaera carterae</name>
    <dbReference type="NCBI Taxonomy" id="13221"/>
    <lineage>
        <taxon>Eukaryota</taxon>
        <taxon>Haptista</taxon>
        <taxon>Haptophyta</taxon>
        <taxon>Prymnesiophyceae</taxon>
        <taxon>Isochrysidales</taxon>
        <taxon>Isochrysidaceae</taxon>
        <taxon>Chrysotila</taxon>
    </lineage>
</organism>
<dbReference type="Pfam" id="PF00312">
    <property type="entry name" value="Ribosomal_S15"/>
    <property type="match status" value="1"/>
</dbReference>
<dbReference type="HAMAP" id="MF_01343_B">
    <property type="entry name" value="Ribosomal_uS15_B"/>
    <property type="match status" value="1"/>
</dbReference>
<dbReference type="PANTHER" id="PTHR23321">
    <property type="entry name" value="RIBOSOMAL PROTEIN S15, BACTERIAL AND ORGANELLAR"/>
    <property type="match status" value="1"/>
</dbReference>
<dbReference type="GO" id="GO:1990904">
    <property type="term" value="C:ribonucleoprotein complex"/>
    <property type="evidence" value="ECO:0007669"/>
    <property type="project" value="UniProtKB-KW"/>
</dbReference>
<keyword evidence="3 4" id="KW-0687">Ribonucleoprotein</keyword>
<evidence type="ECO:0008006" key="6">
    <source>
        <dbReference type="Google" id="ProtNLM"/>
    </source>
</evidence>
<evidence type="ECO:0000256" key="3">
    <source>
        <dbReference type="ARBA" id="ARBA00023274"/>
    </source>
</evidence>
<proteinExistence type="inferred from homology"/>
<sequence length="195" mass="22493">MLSYARSLLRRHILSSGAAIPRIPRFGVRALCSSTKPDQGAASPNSNKDPPKYDVIWQFRNLTDAMPEPLKKAYSRANMNQKELNQLEIHEAMHPWQLAPNDTGSTPVQIAVLTKKIEFLARHLEAHKKDPAAKRFIQMRVSERSKLLQYLRRQDRAKYEEILEKLNIRRARTFDPLVAEAKKQNKGARMLGKRR</sequence>
<keyword evidence="2 4" id="KW-0689">Ribosomal protein</keyword>
<dbReference type="PANTHER" id="PTHR23321:SF26">
    <property type="entry name" value="SMALL RIBOSOMAL SUBUNIT PROTEIN US15M"/>
    <property type="match status" value="1"/>
</dbReference>
<dbReference type="GO" id="GO:0003735">
    <property type="term" value="F:structural constituent of ribosome"/>
    <property type="evidence" value="ECO:0007669"/>
    <property type="project" value="InterPro"/>
</dbReference>
<dbReference type="InterPro" id="IPR000589">
    <property type="entry name" value="Ribosomal_uS15"/>
</dbReference>
<protein>
    <recommendedName>
        <fullName evidence="6">30S ribosomal protein S15</fullName>
    </recommendedName>
</protein>
<dbReference type="NCBIfam" id="TIGR00952">
    <property type="entry name" value="S15_bact"/>
    <property type="match status" value="1"/>
</dbReference>
<dbReference type="InterPro" id="IPR009068">
    <property type="entry name" value="uS15_NS1_RNA-bd_sf"/>
</dbReference>
<dbReference type="AlphaFoldDB" id="A0A7S4FAB7"/>
<dbReference type="GO" id="GO:0005737">
    <property type="term" value="C:cytoplasm"/>
    <property type="evidence" value="ECO:0007669"/>
    <property type="project" value="UniProtKB-ARBA"/>
</dbReference>
<reference evidence="5" key="1">
    <citation type="submission" date="2021-01" db="EMBL/GenBank/DDBJ databases">
        <authorList>
            <person name="Corre E."/>
            <person name="Pelletier E."/>
            <person name="Niang G."/>
            <person name="Scheremetjew M."/>
            <person name="Finn R."/>
            <person name="Kale V."/>
            <person name="Holt S."/>
            <person name="Cochrane G."/>
            <person name="Meng A."/>
            <person name="Brown T."/>
            <person name="Cohen L."/>
        </authorList>
    </citation>
    <scope>NUCLEOTIDE SEQUENCE</scope>
    <source>
        <strain evidence="5">CCMP645</strain>
    </source>
</reference>
<name>A0A7S4FAB7_CHRCT</name>
<dbReference type="EMBL" id="HBIZ01056293">
    <property type="protein sequence ID" value="CAE0783076.1"/>
    <property type="molecule type" value="Transcribed_RNA"/>
</dbReference>
<evidence type="ECO:0000256" key="1">
    <source>
        <dbReference type="ARBA" id="ARBA00008434"/>
    </source>
</evidence>
<dbReference type="GO" id="GO:0005840">
    <property type="term" value="C:ribosome"/>
    <property type="evidence" value="ECO:0007669"/>
    <property type="project" value="UniProtKB-KW"/>
</dbReference>